<keyword evidence="1" id="KW-0812">Transmembrane</keyword>
<feature type="transmembrane region" description="Helical" evidence="1">
    <location>
        <begin position="12"/>
        <end position="39"/>
    </location>
</feature>
<keyword evidence="1" id="KW-0472">Membrane</keyword>
<evidence type="ECO:0000313" key="2">
    <source>
        <dbReference type="EMBL" id="MDR7085532.1"/>
    </source>
</evidence>
<evidence type="ECO:0000313" key="3">
    <source>
        <dbReference type="Proteomes" id="UP001257739"/>
    </source>
</evidence>
<organism evidence="2 3">
    <name type="scientific">Aeromicrobium panaciterrae</name>
    <dbReference type="NCBI Taxonomy" id="363861"/>
    <lineage>
        <taxon>Bacteria</taxon>
        <taxon>Bacillati</taxon>
        <taxon>Actinomycetota</taxon>
        <taxon>Actinomycetes</taxon>
        <taxon>Propionibacteriales</taxon>
        <taxon>Nocardioidaceae</taxon>
        <taxon>Aeromicrobium</taxon>
    </lineage>
</organism>
<dbReference type="EMBL" id="JAVDWH010000001">
    <property type="protein sequence ID" value="MDR7085532.1"/>
    <property type="molecule type" value="Genomic_DNA"/>
</dbReference>
<keyword evidence="3" id="KW-1185">Reference proteome</keyword>
<accession>A0ABU1UK17</accession>
<sequence length="98" mass="10331">MRATTKYDGTLRVIIWLDVFWSVVAALVCLAGSVVVAVLGLPHAAMGAVAATTLVAGVFLAATGAITAVLLILRLRDGNFFMPPDLKFPLPRGMHPQS</sequence>
<dbReference type="Proteomes" id="UP001257739">
    <property type="component" value="Unassembled WGS sequence"/>
</dbReference>
<feature type="transmembrane region" description="Helical" evidence="1">
    <location>
        <begin position="45"/>
        <end position="73"/>
    </location>
</feature>
<proteinExistence type="predicted"/>
<protein>
    <recommendedName>
        <fullName evidence="4">Transmembrane protein</fullName>
    </recommendedName>
</protein>
<comment type="caution">
    <text evidence="2">The sequence shown here is derived from an EMBL/GenBank/DDBJ whole genome shotgun (WGS) entry which is preliminary data.</text>
</comment>
<dbReference type="RefSeq" id="WP_309966023.1">
    <property type="nucleotide sequence ID" value="NZ_JAVDWH010000001.1"/>
</dbReference>
<name>A0ABU1UK17_9ACTN</name>
<keyword evidence="1" id="KW-1133">Transmembrane helix</keyword>
<gene>
    <name evidence="2" type="ORF">J2X11_000371</name>
</gene>
<reference evidence="2 3" key="1">
    <citation type="submission" date="2023-07" db="EMBL/GenBank/DDBJ databases">
        <title>Sorghum-associated microbial communities from plants grown in Nebraska, USA.</title>
        <authorList>
            <person name="Schachtman D."/>
        </authorList>
    </citation>
    <scope>NUCLEOTIDE SEQUENCE [LARGE SCALE GENOMIC DNA]</scope>
    <source>
        <strain evidence="2 3">BE248</strain>
    </source>
</reference>
<evidence type="ECO:0008006" key="4">
    <source>
        <dbReference type="Google" id="ProtNLM"/>
    </source>
</evidence>
<evidence type="ECO:0000256" key="1">
    <source>
        <dbReference type="SAM" id="Phobius"/>
    </source>
</evidence>